<dbReference type="AlphaFoldDB" id="Q08W68"/>
<proteinExistence type="predicted"/>
<reference evidence="1 2" key="1">
    <citation type="submission" date="2006-04" db="EMBL/GenBank/DDBJ databases">
        <authorList>
            <person name="Nierman W.C."/>
        </authorList>
    </citation>
    <scope>NUCLEOTIDE SEQUENCE [LARGE SCALE GENOMIC DNA]</scope>
    <source>
        <strain evidence="1 2">DW4/3-1</strain>
    </source>
</reference>
<sequence length="97" mass="10758">MTQHQGAARVAEGEDTFHRHRLGPVFLQHGGQLHVQHHQALMERGLGINLDDPMPQVHELAPPLLHDAIAHESAARIDPQDTQVALHRNNETGVQPL</sequence>
<dbReference type="EMBL" id="AAMD01000106">
    <property type="protein sequence ID" value="EAU64725.1"/>
    <property type="molecule type" value="Genomic_DNA"/>
</dbReference>
<accession>Q08W68</accession>
<comment type="caution">
    <text evidence="1">The sequence shown here is derived from an EMBL/GenBank/DDBJ whole genome shotgun (WGS) entry which is preliminary data.</text>
</comment>
<organism evidence="1 2">
    <name type="scientific">Stigmatella aurantiaca (strain DW4/3-1)</name>
    <dbReference type="NCBI Taxonomy" id="378806"/>
    <lineage>
        <taxon>Bacteria</taxon>
        <taxon>Pseudomonadati</taxon>
        <taxon>Myxococcota</taxon>
        <taxon>Myxococcia</taxon>
        <taxon>Myxococcales</taxon>
        <taxon>Cystobacterineae</taxon>
        <taxon>Archangiaceae</taxon>
        <taxon>Stigmatella</taxon>
    </lineage>
</organism>
<gene>
    <name evidence="1" type="ORF">STIAU_0177</name>
</gene>
<dbReference type="Proteomes" id="UP000032702">
    <property type="component" value="Unassembled WGS sequence"/>
</dbReference>
<protein>
    <submittedName>
        <fullName evidence="1">Uncharacterized protein</fullName>
    </submittedName>
</protein>
<evidence type="ECO:0000313" key="1">
    <source>
        <dbReference type="EMBL" id="EAU64725.1"/>
    </source>
</evidence>
<evidence type="ECO:0000313" key="2">
    <source>
        <dbReference type="Proteomes" id="UP000032702"/>
    </source>
</evidence>
<name>Q08W68_STIAD</name>